<dbReference type="InterPro" id="IPR036514">
    <property type="entry name" value="SGNH_hydro_sf"/>
</dbReference>
<dbReference type="PANTHER" id="PTHR30383">
    <property type="entry name" value="THIOESTERASE 1/PROTEASE 1/LYSOPHOSPHOLIPASE L1"/>
    <property type="match status" value="1"/>
</dbReference>
<dbReference type="Proteomes" id="UP001596047">
    <property type="component" value="Unassembled WGS sequence"/>
</dbReference>
<dbReference type="PANTHER" id="PTHR30383:SF27">
    <property type="entry name" value="SPORE GERMINATION LIPASE LIPC"/>
    <property type="match status" value="1"/>
</dbReference>
<evidence type="ECO:0000259" key="1">
    <source>
        <dbReference type="Pfam" id="PF13472"/>
    </source>
</evidence>
<sequence>MQSNRSSVLWRSISLAALISTLLLLFGFGYSVKDMLWPKKDNFSGAQVTSDLPKQTSLGASKEIRMMAIGDSITKGTGDSTGEGYVMQVIPLLQKKFPDVPVKLNNNLAINGLRADQLAHLLKNDKGYRYALTQSNLIVFTIGGNDLFQIATGESASEATGELNLAKLKAELPKGISRLKTVVDLLHEINPNAHVVYMGLYNPFFDIKELRDGSLEVQNWNQQAYSLIHSYPNMTMIPTFDLFERTLTAYISSDHFHPNHDGYAQIASRIVQSLE</sequence>
<feature type="domain" description="SGNH hydrolase-type esterase" evidence="1">
    <location>
        <begin position="68"/>
        <end position="264"/>
    </location>
</feature>
<comment type="caution">
    <text evidence="2">The sequence shown here is derived from an EMBL/GenBank/DDBJ whole genome shotgun (WGS) entry which is preliminary data.</text>
</comment>
<dbReference type="SUPFAM" id="SSF52266">
    <property type="entry name" value="SGNH hydrolase"/>
    <property type="match status" value="1"/>
</dbReference>
<organism evidence="2 3">
    <name type="scientific">Paenibacillus solisilvae</name>
    <dbReference type="NCBI Taxonomy" id="2486751"/>
    <lineage>
        <taxon>Bacteria</taxon>
        <taxon>Bacillati</taxon>
        <taxon>Bacillota</taxon>
        <taxon>Bacilli</taxon>
        <taxon>Bacillales</taxon>
        <taxon>Paenibacillaceae</taxon>
        <taxon>Paenibacillus</taxon>
    </lineage>
</organism>
<accession>A0ABW0VRG5</accession>
<evidence type="ECO:0000313" key="3">
    <source>
        <dbReference type="Proteomes" id="UP001596047"/>
    </source>
</evidence>
<dbReference type="Gene3D" id="3.40.50.1110">
    <property type="entry name" value="SGNH hydrolase"/>
    <property type="match status" value="1"/>
</dbReference>
<proteinExistence type="predicted"/>
<keyword evidence="3" id="KW-1185">Reference proteome</keyword>
<evidence type="ECO:0000313" key="2">
    <source>
        <dbReference type="EMBL" id="MFC5648367.1"/>
    </source>
</evidence>
<dbReference type="RefSeq" id="WP_379186832.1">
    <property type="nucleotide sequence ID" value="NZ_JBHSOW010000016.1"/>
</dbReference>
<dbReference type="InterPro" id="IPR013830">
    <property type="entry name" value="SGNH_hydro"/>
</dbReference>
<name>A0ABW0VRG5_9BACL</name>
<dbReference type="Pfam" id="PF13472">
    <property type="entry name" value="Lipase_GDSL_2"/>
    <property type="match status" value="1"/>
</dbReference>
<gene>
    <name evidence="2" type="ORF">ACFPYJ_04375</name>
</gene>
<dbReference type="EMBL" id="JBHSOW010000016">
    <property type="protein sequence ID" value="MFC5648367.1"/>
    <property type="molecule type" value="Genomic_DNA"/>
</dbReference>
<reference evidence="3" key="1">
    <citation type="journal article" date="2019" name="Int. J. Syst. Evol. Microbiol.">
        <title>The Global Catalogue of Microorganisms (GCM) 10K type strain sequencing project: providing services to taxonomists for standard genome sequencing and annotation.</title>
        <authorList>
            <consortium name="The Broad Institute Genomics Platform"/>
            <consortium name="The Broad Institute Genome Sequencing Center for Infectious Disease"/>
            <person name="Wu L."/>
            <person name="Ma J."/>
        </authorList>
    </citation>
    <scope>NUCLEOTIDE SEQUENCE [LARGE SCALE GENOMIC DNA]</scope>
    <source>
        <strain evidence="3">CGMCC 1.3240</strain>
    </source>
</reference>
<protein>
    <submittedName>
        <fullName evidence="2">GDSL-type esterase/lipase family protein</fullName>
    </submittedName>
</protein>
<dbReference type="InterPro" id="IPR051532">
    <property type="entry name" value="Ester_Hydrolysis_Enzymes"/>
</dbReference>